<evidence type="ECO:0000313" key="3">
    <source>
        <dbReference type="Proteomes" id="UP000198224"/>
    </source>
</evidence>
<name>A0A1C4XCA5_9ACTN</name>
<reference evidence="3" key="1">
    <citation type="submission" date="2016-06" db="EMBL/GenBank/DDBJ databases">
        <authorList>
            <person name="Varghese N."/>
            <person name="Submissions Spin"/>
        </authorList>
    </citation>
    <scope>NUCLEOTIDE SEQUENCE [LARGE SCALE GENOMIC DNA]</scope>
    <source>
        <strain evidence="3">DSM 45160</strain>
    </source>
</reference>
<proteinExistence type="predicted"/>
<dbReference type="AlphaFoldDB" id="A0A1C4XCA5"/>
<protein>
    <submittedName>
        <fullName evidence="2">Uncharacterized protein</fullName>
    </submittedName>
</protein>
<sequence>MRARRRPEKGAGGRDVALPTIKKITRRRRNE</sequence>
<evidence type="ECO:0000313" key="2">
    <source>
        <dbReference type="EMBL" id="SCF05984.1"/>
    </source>
</evidence>
<gene>
    <name evidence="2" type="ORF">GA0070612_3428</name>
</gene>
<organism evidence="2 3">
    <name type="scientific">Micromonospora chokoriensis</name>
    <dbReference type="NCBI Taxonomy" id="356851"/>
    <lineage>
        <taxon>Bacteria</taxon>
        <taxon>Bacillati</taxon>
        <taxon>Actinomycetota</taxon>
        <taxon>Actinomycetes</taxon>
        <taxon>Micromonosporales</taxon>
        <taxon>Micromonosporaceae</taxon>
        <taxon>Micromonospora</taxon>
    </lineage>
</organism>
<keyword evidence="3" id="KW-1185">Reference proteome</keyword>
<accession>A0A1C4XCA5</accession>
<evidence type="ECO:0000256" key="1">
    <source>
        <dbReference type="SAM" id="MobiDB-lite"/>
    </source>
</evidence>
<dbReference type="EMBL" id="LT607409">
    <property type="protein sequence ID" value="SCF05984.1"/>
    <property type="molecule type" value="Genomic_DNA"/>
</dbReference>
<feature type="region of interest" description="Disordered" evidence="1">
    <location>
        <begin position="1"/>
        <end position="31"/>
    </location>
</feature>
<dbReference type="Proteomes" id="UP000198224">
    <property type="component" value="Chromosome I"/>
</dbReference>